<dbReference type="CDD" id="cd16329">
    <property type="entry name" value="LolA_like"/>
    <property type="match status" value="1"/>
</dbReference>
<dbReference type="Gene3D" id="2.50.20.10">
    <property type="entry name" value="Lipoprotein localisation LolA/LolB/LppX"/>
    <property type="match status" value="1"/>
</dbReference>
<evidence type="ECO:0000313" key="2">
    <source>
        <dbReference type="EMBL" id="SVA60813.1"/>
    </source>
</evidence>
<proteinExistence type="predicted"/>
<feature type="domain" description="Uncharacterized protein TP-0789" evidence="1">
    <location>
        <begin position="77"/>
        <end position="257"/>
    </location>
</feature>
<organism evidence="2">
    <name type="scientific">marine metagenome</name>
    <dbReference type="NCBI Taxonomy" id="408172"/>
    <lineage>
        <taxon>unclassified sequences</taxon>
        <taxon>metagenomes</taxon>
        <taxon>ecological metagenomes</taxon>
    </lineage>
</organism>
<protein>
    <recommendedName>
        <fullName evidence="1">Uncharacterized protein TP-0789 domain-containing protein</fullName>
    </recommendedName>
</protein>
<gene>
    <name evidence="2" type="ORF">METZ01_LOCUS113667</name>
</gene>
<dbReference type="InterPro" id="IPR033399">
    <property type="entry name" value="TP_0789-like"/>
</dbReference>
<dbReference type="AlphaFoldDB" id="A0A381X9A1"/>
<reference evidence="2" key="1">
    <citation type="submission" date="2018-05" db="EMBL/GenBank/DDBJ databases">
        <authorList>
            <person name="Lanie J.A."/>
            <person name="Ng W.-L."/>
            <person name="Kazmierczak K.M."/>
            <person name="Andrzejewski T.M."/>
            <person name="Davidsen T.M."/>
            <person name="Wayne K.J."/>
            <person name="Tettelin H."/>
            <person name="Glass J.I."/>
            <person name="Rusch D."/>
            <person name="Podicherti R."/>
            <person name="Tsui H.-C.T."/>
            <person name="Winkler M.E."/>
        </authorList>
    </citation>
    <scope>NUCLEOTIDE SEQUENCE</scope>
</reference>
<name>A0A381X9A1_9ZZZZ</name>
<accession>A0A381X9A1</accession>
<dbReference type="Pfam" id="PF17131">
    <property type="entry name" value="LolA_like"/>
    <property type="match status" value="1"/>
</dbReference>
<sequence>MKKIIYTILALPLLINISFAETDEEKGLKIAKQTYENSRGFVDSQSDQVMILIDPNGNEVVREIAGKTLENNDPNDGDKSITFFKKPKDVEGTIMLSHTHIIENDDQWIYLPALGRVKRISSSNKSGSFMGSEIAFEDFSGSDYRKYDWKYLGEEENDGEVLFKIESFPKYENSGYSKRIGLTDDQFRTRKIDFYDRKSELLKTIFFEDYNLYLDKIWFADTFRVVNHQNKNSTIFKWLNREFNIGLDKRDFEKSSLLKLAD</sequence>
<dbReference type="EMBL" id="UINC01014212">
    <property type="protein sequence ID" value="SVA60813.1"/>
    <property type="molecule type" value="Genomic_DNA"/>
</dbReference>
<evidence type="ECO:0000259" key="1">
    <source>
        <dbReference type="Pfam" id="PF17131"/>
    </source>
</evidence>